<comment type="caution">
    <text evidence="1">The sequence shown here is derived from an EMBL/GenBank/DDBJ whole genome shotgun (WGS) entry which is preliminary data.</text>
</comment>
<proteinExistence type="predicted"/>
<evidence type="ECO:0000313" key="1">
    <source>
        <dbReference type="EMBL" id="GGA10609.1"/>
    </source>
</evidence>
<keyword evidence="2" id="KW-1185">Reference proteome</keyword>
<reference evidence="1" key="1">
    <citation type="journal article" date="2014" name="Int. J. Syst. Evol. Microbiol.">
        <title>Complete genome sequence of Corynebacterium casei LMG S-19264T (=DSM 44701T), isolated from a smear-ripened cheese.</title>
        <authorList>
            <consortium name="US DOE Joint Genome Institute (JGI-PGF)"/>
            <person name="Walter F."/>
            <person name="Albersmeier A."/>
            <person name="Kalinowski J."/>
            <person name="Ruckert C."/>
        </authorList>
    </citation>
    <scope>NUCLEOTIDE SEQUENCE</scope>
    <source>
        <strain evidence="1">CGMCC 1.12785</strain>
    </source>
</reference>
<dbReference type="RefSeq" id="WP_188550002.1">
    <property type="nucleotide sequence ID" value="NZ_BMFY01000004.1"/>
</dbReference>
<protein>
    <submittedName>
        <fullName evidence="1">Uncharacterized protein</fullName>
    </submittedName>
</protein>
<dbReference type="AlphaFoldDB" id="A0A8J2TWZ6"/>
<name>A0A8J2TWZ6_9MICO</name>
<sequence>MATLEELQQEIADLRSLITVQSQPQTGPEYSYPVVGRPVNDEMWQSVNLGDFGILEQGGFPYRLTDLSNVTNTGRLAVSSTTGDARARIMGFYHRMTESMTLDFPPVASTTTYRVCLEYNPLFDDQNIGPIQVRNYTNEYPTGQGRIHLPLWDVVRRPNQLLTDAEVIEIRPKYVPTLSIASKEFLDRLPLRHMLWGTEVLLHRTGEKFRAWGSDPNGHPDQWVPVDPSPWLPIRLQSGIFHPGFGAPPTQQRHSWGWELRGVIRRGSPENTQAFQGGTSYTIGYIRGVGDNPPYQYGLPVPRLTYVSRYSGQVGLGDGTILIEPEGRIVATPGRSVTTLALDGIRAYIQ</sequence>
<dbReference type="Proteomes" id="UP000616114">
    <property type="component" value="Unassembled WGS sequence"/>
</dbReference>
<reference evidence="1" key="2">
    <citation type="submission" date="2020-09" db="EMBL/GenBank/DDBJ databases">
        <authorList>
            <person name="Sun Q."/>
            <person name="Zhou Y."/>
        </authorList>
    </citation>
    <scope>NUCLEOTIDE SEQUENCE</scope>
    <source>
        <strain evidence="1">CGMCC 1.12785</strain>
    </source>
</reference>
<evidence type="ECO:0000313" key="2">
    <source>
        <dbReference type="Proteomes" id="UP000616114"/>
    </source>
</evidence>
<gene>
    <name evidence="1" type="ORF">GCM10011333_11760</name>
</gene>
<organism evidence="1 2">
    <name type="scientific">Sediminivirga luteola</name>
    <dbReference type="NCBI Taxonomy" id="1774748"/>
    <lineage>
        <taxon>Bacteria</taxon>
        <taxon>Bacillati</taxon>
        <taxon>Actinomycetota</taxon>
        <taxon>Actinomycetes</taxon>
        <taxon>Micrococcales</taxon>
        <taxon>Brevibacteriaceae</taxon>
        <taxon>Sediminivirga</taxon>
    </lineage>
</organism>
<dbReference type="EMBL" id="BMFY01000004">
    <property type="protein sequence ID" value="GGA10609.1"/>
    <property type="molecule type" value="Genomic_DNA"/>
</dbReference>
<accession>A0A8J2TWZ6</accession>